<evidence type="ECO:0000313" key="2">
    <source>
        <dbReference type="EMBL" id="CCD15986.1"/>
    </source>
</evidence>
<evidence type="ECO:0000256" key="1">
    <source>
        <dbReference type="SAM" id="Phobius"/>
    </source>
</evidence>
<organism evidence="2 3">
    <name type="scientific">Trypanosoma congolense (strain IL3000)</name>
    <dbReference type="NCBI Taxonomy" id="1068625"/>
    <lineage>
        <taxon>Eukaryota</taxon>
        <taxon>Discoba</taxon>
        <taxon>Euglenozoa</taxon>
        <taxon>Kinetoplastea</taxon>
        <taxon>Metakinetoplastina</taxon>
        <taxon>Trypanosomatida</taxon>
        <taxon>Trypanosomatidae</taxon>
        <taxon>Trypanosoma</taxon>
        <taxon>Nannomonas</taxon>
    </lineage>
</organism>
<name>F9WFB8_TRYCI</name>
<keyword evidence="3" id="KW-1185">Reference proteome</keyword>
<reference evidence="3" key="1">
    <citation type="submission" date="2011-07" db="EMBL/GenBank/DDBJ databases">
        <title>Divergent evolution of antigenic variation in African trypanosomes.</title>
        <authorList>
            <person name="Jackson A.P."/>
            <person name="Berry A."/>
            <person name="Allison H.C."/>
            <person name="Burton P."/>
            <person name="Anderson J."/>
            <person name="Aslett M."/>
            <person name="Brown R."/>
            <person name="Corton N."/>
            <person name="Harris D."/>
            <person name="Hauser H."/>
            <person name="Gamble J."/>
            <person name="Gilderthorp R."/>
            <person name="McQuillan J."/>
            <person name="Quail M.A."/>
            <person name="Sanders M."/>
            <person name="Van Tonder A."/>
            <person name="Ginger M.L."/>
            <person name="Donelson J.E."/>
            <person name="Field M.C."/>
            <person name="Barry J.D."/>
            <person name="Berriman M."/>
            <person name="Hertz-Fowler C."/>
        </authorList>
    </citation>
    <scope>NUCLEOTIDE SEQUENCE [LARGE SCALE GENOMIC DNA]</scope>
    <source>
        <strain evidence="3">IL3000</strain>
    </source>
</reference>
<sequence>MCHGVYFIVFFSRCSILLTRALSSFLVDVVSPIFSIFSLRMTPVFFFFLLRTAPFFFRKEWADSHFAAVCDWLGKCKMNFECLLHNFHTFLLSLCTCSKRILKIPSFLYLSVDRVTGSPHKGKQCCCERSGKER</sequence>
<evidence type="ECO:0000313" key="3">
    <source>
        <dbReference type="Proteomes" id="UP000000702"/>
    </source>
</evidence>
<dbReference type="AlphaFoldDB" id="F9WFB8"/>
<comment type="caution">
    <text evidence="2">The sequence shown here is derived from an EMBL/GenBank/DDBJ whole genome shotgun (WGS) entry which is preliminary data.</text>
</comment>
<keyword evidence="1" id="KW-0472">Membrane</keyword>
<dbReference type="Proteomes" id="UP000000702">
    <property type="component" value="Unassembled WGS sequence"/>
</dbReference>
<proteinExistence type="predicted"/>
<reference evidence="2 3" key="2">
    <citation type="journal article" date="2012" name="Proc. Natl. Acad. Sci. U.S.A.">
        <title>Antigenic diversity is generated by distinct evolutionary mechanisms in African trypanosome species.</title>
        <authorList>
            <person name="Jackson A.P."/>
            <person name="Berry A."/>
            <person name="Aslett M."/>
            <person name="Allison H.C."/>
            <person name="Burton P."/>
            <person name="Vavrova-Anderson J."/>
            <person name="Brown R."/>
            <person name="Browne H."/>
            <person name="Corton N."/>
            <person name="Hauser H."/>
            <person name="Gamble J."/>
            <person name="Gilderthorp R."/>
            <person name="Marcello L."/>
            <person name="McQuillan J."/>
            <person name="Otto T.D."/>
            <person name="Quail M.A."/>
            <person name="Sanders M.J."/>
            <person name="van Tonder A."/>
            <person name="Ginger M.L."/>
            <person name="Field M.C."/>
            <person name="Barry J.D."/>
            <person name="Hertz-Fowler C."/>
            <person name="Berriman M."/>
        </authorList>
    </citation>
    <scope>NUCLEOTIDE SEQUENCE [LARGE SCALE GENOMIC DNA]</scope>
    <source>
        <strain evidence="2 3">IL3000</strain>
    </source>
</reference>
<protein>
    <submittedName>
        <fullName evidence="2">Uncharacterized protein</fullName>
    </submittedName>
</protein>
<feature type="transmembrane region" description="Helical" evidence="1">
    <location>
        <begin position="33"/>
        <end position="50"/>
    </location>
</feature>
<accession>F9WFB8</accession>
<keyword evidence="1" id="KW-1133">Transmembrane helix</keyword>
<keyword evidence="1" id="KW-0812">Transmembrane</keyword>
<gene>
    <name evidence="2" type="ORF">TCIL3000_0_09580</name>
</gene>
<dbReference type="EMBL" id="CAEQ01002124">
    <property type="protein sequence ID" value="CCD15986.1"/>
    <property type="molecule type" value="Genomic_DNA"/>
</dbReference>